<sequence length="251" mass="28730">MERNYQHFHPNCKVLRGKNKQGRLGMVEEWGIMKKNSSSSINPNKCLKLTKAKIPKKFSEKIVKEKDLIGKQNLDNKKLHKKSIISITPKKNSLFCQPPKTYPPVTTNLNTSPILSIGYPPDPSSNFHLQPPTLTPKTPHFPLSSTHFHSSQSSKRVFPPAPSQISLPGQSEFQKYLSDTYLDHGKGQFQKFLKTLNFGLKAPKKVMQRRRINSKTPQIKTIRTRNPNFHHNKHSSPFFSQERLSSPNLKL</sequence>
<dbReference type="AlphaFoldDB" id="A0AAD2DAB3"/>
<accession>A0AAD2DAB3</accession>
<keyword evidence="3" id="KW-1185">Reference proteome</keyword>
<comment type="caution">
    <text evidence="2">The sequence shown here is derived from an EMBL/GenBank/DDBJ whole genome shotgun (WGS) entry which is preliminary data.</text>
</comment>
<evidence type="ECO:0000313" key="2">
    <source>
        <dbReference type="EMBL" id="CAI2385328.1"/>
    </source>
</evidence>
<dbReference type="Proteomes" id="UP001295684">
    <property type="component" value="Unassembled WGS sequence"/>
</dbReference>
<dbReference type="EMBL" id="CAMPGE010027716">
    <property type="protein sequence ID" value="CAI2385328.1"/>
    <property type="molecule type" value="Genomic_DNA"/>
</dbReference>
<reference evidence="2" key="1">
    <citation type="submission" date="2023-07" db="EMBL/GenBank/DDBJ databases">
        <authorList>
            <consortium name="AG Swart"/>
            <person name="Singh M."/>
            <person name="Singh A."/>
            <person name="Seah K."/>
            <person name="Emmerich C."/>
        </authorList>
    </citation>
    <scope>NUCLEOTIDE SEQUENCE</scope>
    <source>
        <strain evidence="2">DP1</strain>
    </source>
</reference>
<organism evidence="2 3">
    <name type="scientific">Euplotes crassus</name>
    <dbReference type="NCBI Taxonomy" id="5936"/>
    <lineage>
        <taxon>Eukaryota</taxon>
        <taxon>Sar</taxon>
        <taxon>Alveolata</taxon>
        <taxon>Ciliophora</taxon>
        <taxon>Intramacronucleata</taxon>
        <taxon>Spirotrichea</taxon>
        <taxon>Hypotrichia</taxon>
        <taxon>Euplotida</taxon>
        <taxon>Euplotidae</taxon>
        <taxon>Moneuplotes</taxon>
    </lineage>
</organism>
<evidence type="ECO:0000256" key="1">
    <source>
        <dbReference type="SAM" id="MobiDB-lite"/>
    </source>
</evidence>
<evidence type="ECO:0000313" key="3">
    <source>
        <dbReference type="Proteomes" id="UP001295684"/>
    </source>
</evidence>
<proteinExistence type="predicted"/>
<gene>
    <name evidence="2" type="ORF">ECRASSUSDP1_LOCUS26884</name>
</gene>
<name>A0AAD2DAB3_EUPCR</name>
<feature type="compositionally biased region" description="Polar residues" evidence="1">
    <location>
        <begin position="235"/>
        <end position="251"/>
    </location>
</feature>
<feature type="region of interest" description="Disordered" evidence="1">
    <location>
        <begin position="226"/>
        <end position="251"/>
    </location>
</feature>
<protein>
    <submittedName>
        <fullName evidence="2">Uncharacterized protein</fullName>
    </submittedName>
</protein>